<feature type="domain" description="PspC-related ToastRack" evidence="11">
    <location>
        <begin position="383"/>
        <end position="461"/>
    </location>
</feature>
<evidence type="ECO:0000259" key="9">
    <source>
        <dbReference type="Pfam" id="PF04024"/>
    </source>
</evidence>
<feature type="region of interest" description="Disordered" evidence="7">
    <location>
        <begin position="80"/>
        <end position="109"/>
    </location>
</feature>
<keyword evidence="13" id="KW-1185">Reference proteome</keyword>
<dbReference type="GO" id="GO:0005886">
    <property type="term" value="C:plasma membrane"/>
    <property type="evidence" value="ECO:0007669"/>
    <property type="project" value="UniProtKB-SubCell"/>
</dbReference>
<feature type="transmembrane region" description="Helical" evidence="8">
    <location>
        <begin position="200"/>
        <end position="227"/>
    </location>
</feature>
<evidence type="ECO:0000313" key="13">
    <source>
        <dbReference type="Proteomes" id="UP000252733"/>
    </source>
</evidence>
<dbReference type="STRING" id="1168289.GCA_000259075_03067"/>
<organism evidence="12 13">
    <name type="scientific">Marinilabilia salmonicolor</name>
    <dbReference type="NCBI Taxonomy" id="989"/>
    <lineage>
        <taxon>Bacteria</taxon>
        <taxon>Pseudomonadati</taxon>
        <taxon>Bacteroidota</taxon>
        <taxon>Bacteroidia</taxon>
        <taxon>Marinilabiliales</taxon>
        <taxon>Marinilabiliaceae</taxon>
        <taxon>Marinilabilia</taxon>
    </lineage>
</organism>
<reference evidence="12 13" key="1">
    <citation type="submission" date="2018-07" db="EMBL/GenBank/DDBJ databases">
        <title>Freshwater and sediment microbial communities from various areas in North America, analyzing microbe dynamics in response to fracking.</title>
        <authorList>
            <person name="Lamendella R."/>
        </authorList>
    </citation>
    <scope>NUCLEOTIDE SEQUENCE [LARGE SCALE GENOMIC DNA]</scope>
    <source>
        <strain evidence="12 13">160A</strain>
    </source>
</reference>
<dbReference type="InterPro" id="IPR054319">
    <property type="entry name" value="PspC-rel_ToastRack"/>
</dbReference>
<dbReference type="Pfam" id="PF04024">
    <property type="entry name" value="PspC"/>
    <property type="match status" value="1"/>
</dbReference>
<comment type="caution">
    <text evidence="12">The sequence shown here is derived from an EMBL/GenBank/DDBJ whole genome shotgun (WGS) entry which is preliminary data.</text>
</comment>
<feature type="transmembrane region" description="Helical" evidence="8">
    <location>
        <begin position="134"/>
        <end position="161"/>
    </location>
</feature>
<gene>
    <name evidence="12" type="ORF">DFO77_11798</name>
</gene>
<evidence type="ECO:0000259" key="11">
    <source>
        <dbReference type="Pfam" id="PF22744"/>
    </source>
</evidence>
<dbReference type="AlphaFoldDB" id="A0A2T0XRZ7"/>
<keyword evidence="3 8" id="KW-0812">Transmembrane</keyword>
<feature type="transmembrane region" description="Helical" evidence="8">
    <location>
        <begin position="291"/>
        <end position="313"/>
    </location>
</feature>
<evidence type="ECO:0000256" key="1">
    <source>
        <dbReference type="ARBA" id="ARBA00004162"/>
    </source>
</evidence>
<proteinExistence type="predicted"/>
<evidence type="ECO:0000256" key="2">
    <source>
        <dbReference type="ARBA" id="ARBA00022475"/>
    </source>
</evidence>
<feature type="compositionally biased region" description="Acidic residues" evidence="7">
    <location>
        <begin position="83"/>
        <end position="94"/>
    </location>
</feature>
<dbReference type="RefSeq" id="WP_106151727.1">
    <property type="nucleotide sequence ID" value="NZ_PVTS01000002.1"/>
</dbReference>
<comment type="subcellular location">
    <subcellularLocation>
        <location evidence="1">Cell membrane</location>
        <topology evidence="1">Single-pass membrane protein</topology>
    </subcellularLocation>
</comment>
<sequence length="472" mass="52613">MKKTIHINLAGHAFSIDEDAFEKLDAYLKAVEKKLGNNEEAQETLEDINLRIAELFRGVHTDATSAITLNDVEEIIKTLGDPGDYETPEDPEEAGQERPSFEPPYKKQLFRDPDNRVLGGVCSGLGNYFGIDPIIFRLLFIAATLLYGTSFLAYLVLWIAIPKAVTVQQRIMMTGGNRSSESWRRRQTYRPATTNSGNGIIRALAVVLGIFLILASFISLTGLIITFTMTDVLLGVFPGNEIWIGQLDSLFLMPDQRFSAFLGLSLTAGIPLLVLFYLGMYLIFQFKKGGPAFLITALVLWLAGIGLVIYTALNVASEFSHHETLEETSQLGISPADTLYIDVNKSSLPLGKGDFLFSHKGLSVRKQNNQLNLIGTPDINVTKNTDALSITIRKEARGKTREIAERNASDIEFFYLQNDSVLMLDRYFNIQKPSIIRNQKVIVDINLPEGKELKVSDDLKYIVDVSNEENSF</sequence>
<feature type="transmembrane region" description="Helical" evidence="8">
    <location>
        <begin position="258"/>
        <end position="284"/>
    </location>
</feature>
<keyword evidence="5 8" id="KW-0472">Membrane</keyword>
<evidence type="ECO:0000256" key="7">
    <source>
        <dbReference type="SAM" id="MobiDB-lite"/>
    </source>
</evidence>
<feature type="domain" description="PspC-related transmembrane region" evidence="10">
    <location>
        <begin position="199"/>
        <end position="319"/>
    </location>
</feature>
<evidence type="ECO:0000256" key="8">
    <source>
        <dbReference type="SAM" id="Phobius"/>
    </source>
</evidence>
<dbReference type="EMBL" id="QPIZ01000017">
    <property type="protein sequence ID" value="RCW31652.1"/>
    <property type="molecule type" value="Genomic_DNA"/>
</dbReference>
<dbReference type="Pfam" id="PF22744">
    <property type="entry name" value="Toast-rack_PspC-Cterm"/>
    <property type="match status" value="1"/>
</dbReference>
<dbReference type="InterPro" id="IPR052027">
    <property type="entry name" value="PspC"/>
</dbReference>
<evidence type="ECO:0000256" key="5">
    <source>
        <dbReference type="ARBA" id="ARBA00023136"/>
    </source>
</evidence>
<evidence type="ECO:0000256" key="6">
    <source>
        <dbReference type="SAM" id="Coils"/>
    </source>
</evidence>
<keyword evidence="4 8" id="KW-1133">Transmembrane helix</keyword>
<dbReference type="Pfam" id="PF22571">
    <property type="entry name" value="LiaI-LiaF-TM_PspC"/>
    <property type="match status" value="1"/>
</dbReference>
<dbReference type="Proteomes" id="UP000252733">
    <property type="component" value="Unassembled WGS sequence"/>
</dbReference>
<protein>
    <submittedName>
        <fullName evidence="12">Phage shock protein C (PspC) family protein</fullName>
    </submittedName>
</protein>
<keyword evidence="2" id="KW-1003">Cell membrane</keyword>
<evidence type="ECO:0000259" key="10">
    <source>
        <dbReference type="Pfam" id="PF22571"/>
    </source>
</evidence>
<keyword evidence="6" id="KW-0175">Coiled coil</keyword>
<dbReference type="InterPro" id="IPR054321">
    <property type="entry name" value="PspC-rel_TM"/>
</dbReference>
<dbReference type="OrthoDB" id="5772680at2"/>
<evidence type="ECO:0000256" key="4">
    <source>
        <dbReference type="ARBA" id="ARBA00022989"/>
    </source>
</evidence>
<dbReference type="InterPro" id="IPR007168">
    <property type="entry name" value="Phageshock_PspC_N"/>
</dbReference>
<accession>A0A2T0XRZ7</accession>
<dbReference type="PANTHER" id="PTHR33885">
    <property type="entry name" value="PHAGE SHOCK PROTEIN C"/>
    <property type="match status" value="1"/>
</dbReference>
<feature type="coiled-coil region" evidence="6">
    <location>
        <begin position="24"/>
        <end position="58"/>
    </location>
</feature>
<evidence type="ECO:0000256" key="3">
    <source>
        <dbReference type="ARBA" id="ARBA00022692"/>
    </source>
</evidence>
<name>A0A2T0XRZ7_9BACT</name>
<dbReference type="PANTHER" id="PTHR33885:SF3">
    <property type="entry name" value="PHAGE SHOCK PROTEIN C"/>
    <property type="match status" value="1"/>
</dbReference>
<evidence type="ECO:0000313" key="12">
    <source>
        <dbReference type="EMBL" id="RCW31652.1"/>
    </source>
</evidence>
<feature type="domain" description="Phage shock protein PspC N-terminal" evidence="9">
    <location>
        <begin position="107"/>
        <end position="164"/>
    </location>
</feature>